<name>F5YKN7_TREPZ</name>
<evidence type="ECO:0000313" key="1">
    <source>
        <dbReference type="EMBL" id="AEF86034.1"/>
    </source>
</evidence>
<dbReference type="STRING" id="545694.TREPR_0605"/>
<dbReference type="Gene3D" id="2.10.260.10">
    <property type="match status" value="1"/>
</dbReference>
<protein>
    <submittedName>
        <fullName evidence="1">Putative virulence protein</fullName>
    </submittedName>
</protein>
<dbReference type="RefSeq" id="WP_015709419.1">
    <property type="nucleotide sequence ID" value="NC_015578.1"/>
</dbReference>
<dbReference type="PANTHER" id="PTHR37550">
    <property type="entry name" value="ANTITOXIN VAPB1"/>
    <property type="match status" value="1"/>
</dbReference>
<dbReference type="InterPro" id="IPR047976">
    <property type="entry name" value="Anti_VapB2-like"/>
</dbReference>
<dbReference type="PANTHER" id="PTHR37550:SF3">
    <property type="entry name" value="ANTITOXIN VAPB1"/>
    <property type="match status" value="1"/>
</dbReference>
<sequence>MHAPVKPKSEVSPKGLQTARLFINGRSQAVRLPKEYQFKGENVYIQKVGDAVMLFPVDKGWETFLHGLNGFSEDFMSEGRYQGADQEREEL</sequence>
<dbReference type="InterPro" id="IPR037914">
    <property type="entry name" value="SpoVT-AbrB_sf"/>
</dbReference>
<dbReference type="Proteomes" id="UP000009223">
    <property type="component" value="Chromosome"/>
</dbReference>
<reference evidence="2" key="1">
    <citation type="submission" date="2009-12" db="EMBL/GenBank/DDBJ databases">
        <title>Complete sequence of Treponema primitia strain ZAS-2.</title>
        <authorList>
            <person name="Tetu S.G."/>
            <person name="Matson E."/>
            <person name="Ren Q."/>
            <person name="Seshadri R."/>
            <person name="Elbourne L."/>
            <person name="Hassan K.A."/>
            <person name="Durkin A."/>
            <person name="Radune D."/>
            <person name="Mohamoud Y."/>
            <person name="Shay R."/>
            <person name="Jin S."/>
            <person name="Zhang X."/>
            <person name="Lucey K."/>
            <person name="Ballor N.R."/>
            <person name="Ottesen E."/>
            <person name="Rosenthal R."/>
            <person name="Allen A."/>
            <person name="Leadbetter J.R."/>
            <person name="Paulsen I.T."/>
        </authorList>
    </citation>
    <scope>NUCLEOTIDE SEQUENCE [LARGE SCALE GENOMIC DNA]</scope>
    <source>
        <strain evidence="2">ATCC BAA-887 / DSM 12427 / ZAS-2</strain>
    </source>
</reference>
<dbReference type="NCBIfam" id="NF040493">
    <property type="entry name" value="TA_anti_VapB"/>
    <property type="match status" value="1"/>
</dbReference>
<accession>F5YKN7</accession>
<organism evidence="1 2">
    <name type="scientific">Treponema primitia (strain ATCC BAA-887 / DSM 12427 / ZAS-2)</name>
    <dbReference type="NCBI Taxonomy" id="545694"/>
    <lineage>
        <taxon>Bacteria</taxon>
        <taxon>Pseudomonadati</taxon>
        <taxon>Spirochaetota</taxon>
        <taxon>Spirochaetia</taxon>
        <taxon>Spirochaetales</taxon>
        <taxon>Treponemataceae</taxon>
        <taxon>Treponema</taxon>
    </lineage>
</organism>
<dbReference type="eggNOG" id="COG4456">
    <property type="taxonomic scope" value="Bacteria"/>
</dbReference>
<proteinExistence type="predicted"/>
<dbReference type="SUPFAM" id="SSF89447">
    <property type="entry name" value="AbrB/MazE/MraZ-like"/>
    <property type="match status" value="1"/>
</dbReference>
<dbReference type="AlphaFoldDB" id="F5YKN7"/>
<dbReference type="KEGG" id="tpi:TREPR_0605"/>
<dbReference type="HOGENOM" id="CLU_162018_2_2_12"/>
<gene>
    <name evidence="1" type="ordered locus">TREPR_0605</name>
</gene>
<reference evidence="1 2" key="2">
    <citation type="journal article" date="2011" name="ISME J.">
        <title>RNA-seq reveals cooperative metabolic interactions between two termite-gut spirochete species in co-culture.</title>
        <authorList>
            <person name="Rosenthal A.Z."/>
            <person name="Matson E.G."/>
            <person name="Eldar A."/>
            <person name="Leadbetter J.R."/>
        </authorList>
    </citation>
    <scope>NUCLEOTIDE SEQUENCE [LARGE SCALE GENOMIC DNA]</scope>
    <source>
        <strain evidence="2">ATCC BAA-887 / DSM 12427 / ZAS-2</strain>
    </source>
</reference>
<keyword evidence="2" id="KW-1185">Reference proteome</keyword>
<evidence type="ECO:0000313" key="2">
    <source>
        <dbReference type="Proteomes" id="UP000009223"/>
    </source>
</evidence>
<dbReference type="EMBL" id="CP001843">
    <property type="protein sequence ID" value="AEF86034.1"/>
    <property type="molecule type" value="Genomic_DNA"/>
</dbReference>
<dbReference type="InterPro" id="IPR051734">
    <property type="entry name" value="VapB_TA_antitoxins"/>
</dbReference>